<accession>A0ABQ5H3E9</accession>
<dbReference type="Proteomes" id="UP001151760">
    <property type="component" value="Unassembled WGS sequence"/>
</dbReference>
<proteinExistence type="predicted"/>
<dbReference type="EMBL" id="BQNB010019093">
    <property type="protein sequence ID" value="GJT81593.1"/>
    <property type="molecule type" value="Genomic_DNA"/>
</dbReference>
<reference evidence="2" key="1">
    <citation type="journal article" date="2022" name="Int. J. Mol. Sci.">
        <title>Draft Genome of Tanacetum Coccineum: Genomic Comparison of Closely Related Tanacetum-Family Plants.</title>
        <authorList>
            <person name="Yamashiro T."/>
            <person name="Shiraishi A."/>
            <person name="Nakayama K."/>
            <person name="Satake H."/>
        </authorList>
    </citation>
    <scope>NUCLEOTIDE SEQUENCE</scope>
</reference>
<feature type="compositionally biased region" description="Basic residues" evidence="1">
    <location>
        <begin position="58"/>
        <end position="69"/>
    </location>
</feature>
<evidence type="ECO:0000256" key="1">
    <source>
        <dbReference type="SAM" id="MobiDB-lite"/>
    </source>
</evidence>
<sequence>MKQASSKKSKPTEDPKSSVPDESQQPSAEVPPTTTQQPSKFSSQPTVPSAEPRTHSYGTKRKSLGARKKSSTELDLTIDDRSFIRFLSDDSDDSDDDDDPPIFWPAFAAWELYGMVVHYYEEHPLAGSGMILWGDLHVLFESHEGGTGVRADQQQWTLLILFQHKLEVEIDGIGNDMTYAEQLIQFSKNQAIRLESIESSMDLTLSGPRLDADFLVADSKFMKVAFGVGFKMIAVPSSGIVTTSRYVVPTGRVKVPAGRYVVPTGKDNVIVSAGKTKVIPAGRIILVLVVLCLLRVDSIVS</sequence>
<reference evidence="2" key="2">
    <citation type="submission" date="2022-01" db="EMBL/GenBank/DDBJ databases">
        <authorList>
            <person name="Yamashiro T."/>
            <person name="Shiraishi A."/>
            <person name="Satake H."/>
            <person name="Nakayama K."/>
        </authorList>
    </citation>
    <scope>NUCLEOTIDE SEQUENCE</scope>
</reference>
<gene>
    <name evidence="2" type="ORF">Tco_1055935</name>
</gene>
<name>A0ABQ5H3E9_9ASTR</name>
<evidence type="ECO:0000313" key="2">
    <source>
        <dbReference type="EMBL" id="GJT81593.1"/>
    </source>
</evidence>
<protein>
    <submittedName>
        <fullName evidence="2">Uncharacterized protein</fullName>
    </submittedName>
</protein>
<feature type="region of interest" description="Disordered" evidence="1">
    <location>
        <begin position="1"/>
        <end position="71"/>
    </location>
</feature>
<keyword evidence="3" id="KW-1185">Reference proteome</keyword>
<comment type="caution">
    <text evidence="2">The sequence shown here is derived from an EMBL/GenBank/DDBJ whole genome shotgun (WGS) entry which is preliminary data.</text>
</comment>
<feature type="compositionally biased region" description="Polar residues" evidence="1">
    <location>
        <begin position="20"/>
        <end position="47"/>
    </location>
</feature>
<evidence type="ECO:0000313" key="3">
    <source>
        <dbReference type="Proteomes" id="UP001151760"/>
    </source>
</evidence>
<organism evidence="2 3">
    <name type="scientific">Tanacetum coccineum</name>
    <dbReference type="NCBI Taxonomy" id="301880"/>
    <lineage>
        <taxon>Eukaryota</taxon>
        <taxon>Viridiplantae</taxon>
        <taxon>Streptophyta</taxon>
        <taxon>Embryophyta</taxon>
        <taxon>Tracheophyta</taxon>
        <taxon>Spermatophyta</taxon>
        <taxon>Magnoliopsida</taxon>
        <taxon>eudicotyledons</taxon>
        <taxon>Gunneridae</taxon>
        <taxon>Pentapetalae</taxon>
        <taxon>asterids</taxon>
        <taxon>campanulids</taxon>
        <taxon>Asterales</taxon>
        <taxon>Asteraceae</taxon>
        <taxon>Asteroideae</taxon>
        <taxon>Anthemideae</taxon>
        <taxon>Anthemidinae</taxon>
        <taxon>Tanacetum</taxon>
    </lineage>
</organism>